<keyword evidence="1" id="KW-0812">Transmembrane</keyword>
<evidence type="ECO:0000259" key="2">
    <source>
        <dbReference type="Pfam" id="PF20153"/>
    </source>
</evidence>
<organism evidence="3 4">
    <name type="scientific">Gymnopus androsaceus JB14</name>
    <dbReference type="NCBI Taxonomy" id="1447944"/>
    <lineage>
        <taxon>Eukaryota</taxon>
        <taxon>Fungi</taxon>
        <taxon>Dikarya</taxon>
        <taxon>Basidiomycota</taxon>
        <taxon>Agaricomycotina</taxon>
        <taxon>Agaricomycetes</taxon>
        <taxon>Agaricomycetidae</taxon>
        <taxon>Agaricales</taxon>
        <taxon>Marasmiineae</taxon>
        <taxon>Omphalotaceae</taxon>
        <taxon>Gymnopus</taxon>
    </lineage>
</organism>
<dbReference type="EMBL" id="ML769532">
    <property type="protein sequence ID" value="KAE9395398.1"/>
    <property type="molecule type" value="Genomic_DNA"/>
</dbReference>
<feature type="domain" description="DUF6535" evidence="2">
    <location>
        <begin position="5"/>
        <end position="54"/>
    </location>
</feature>
<accession>A0A6A4HCL8</accession>
<dbReference type="OrthoDB" id="2973393at2759"/>
<evidence type="ECO:0000313" key="3">
    <source>
        <dbReference type="EMBL" id="KAE9395398.1"/>
    </source>
</evidence>
<gene>
    <name evidence="3" type="ORF">BT96DRAFT_885732</name>
</gene>
<proteinExistence type="predicted"/>
<keyword evidence="4" id="KW-1185">Reference proteome</keyword>
<evidence type="ECO:0000313" key="4">
    <source>
        <dbReference type="Proteomes" id="UP000799118"/>
    </source>
</evidence>
<dbReference type="InterPro" id="IPR045338">
    <property type="entry name" value="DUF6535"/>
</dbReference>
<dbReference type="Pfam" id="PF20153">
    <property type="entry name" value="DUF6535"/>
    <property type="match status" value="1"/>
</dbReference>
<feature type="transmembrane region" description="Helical" evidence="1">
    <location>
        <begin position="27"/>
        <end position="52"/>
    </location>
</feature>
<reference evidence="3" key="1">
    <citation type="journal article" date="2019" name="Environ. Microbiol.">
        <title>Fungal ecological strategies reflected in gene transcription - a case study of two litter decomposers.</title>
        <authorList>
            <person name="Barbi F."/>
            <person name="Kohler A."/>
            <person name="Barry K."/>
            <person name="Baskaran P."/>
            <person name="Daum C."/>
            <person name="Fauchery L."/>
            <person name="Ihrmark K."/>
            <person name="Kuo A."/>
            <person name="LaButti K."/>
            <person name="Lipzen A."/>
            <person name="Morin E."/>
            <person name="Grigoriev I.V."/>
            <person name="Henrissat B."/>
            <person name="Lindahl B."/>
            <person name="Martin F."/>
        </authorList>
    </citation>
    <scope>NUCLEOTIDE SEQUENCE</scope>
    <source>
        <strain evidence="3">JB14</strain>
    </source>
</reference>
<feature type="transmembrane region" description="Helical" evidence="1">
    <location>
        <begin position="59"/>
        <end position="85"/>
    </location>
</feature>
<keyword evidence="1" id="KW-0472">Membrane</keyword>
<evidence type="ECO:0000256" key="1">
    <source>
        <dbReference type="SAM" id="Phobius"/>
    </source>
</evidence>
<protein>
    <recommendedName>
        <fullName evidence="2">DUF6535 domain-containing protein</fullName>
    </recommendedName>
</protein>
<dbReference type="AlphaFoldDB" id="A0A6A4HCL8"/>
<dbReference type="Proteomes" id="UP000799118">
    <property type="component" value="Unassembled WGS sequence"/>
</dbReference>
<sequence length="126" mass="14249">MAICSGPPGERSHIRHYRYVGIEQWQVHAIIGALPVIMHLSLALFFLGLVIFLIPLQLILAYIIGGITLIVYALYVISHLLPIFYPQCPYQTPLSEFILAFSSETSVIRFQTFPDIQETCLLSPEM</sequence>
<keyword evidence="1" id="KW-1133">Transmembrane helix</keyword>
<name>A0A6A4HCL8_9AGAR</name>